<comment type="subcellular location">
    <subcellularLocation>
        <location evidence="1">Membrane</location>
        <topology evidence="1">Single-pass type II membrane protein</topology>
    </subcellularLocation>
</comment>
<dbReference type="NCBIfam" id="TIGR01107">
    <property type="entry name" value="Na_K_ATPase_bet"/>
    <property type="match status" value="1"/>
</dbReference>
<evidence type="ECO:0000256" key="6">
    <source>
        <dbReference type="ARBA" id="ARBA00023136"/>
    </source>
</evidence>
<evidence type="ECO:0008006" key="10">
    <source>
        <dbReference type="Google" id="ProtNLM"/>
    </source>
</evidence>
<comment type="similarity">
    <text evidence="2">Belongs to the X(+)/potassium ATPases subunit beta family.</text>
</comment>
<evidence type="ECO:0000313" key="8">
    <source>
        <dbReference type="EMBL" id="CAK8672291.1"/>
    </source>
</evidence>
<accession>A0ABP0F0C3</accession>
<keyword evidence="5 7" id="KW-1133">Transmembrane helix</keyword>
<reference evidence="8 9" key="1">
    <citation type="submission" date="2024-02" db="EMBL/GenBank/DDBJ databases">
        <authorList>
            <person name="Daric V."/>
            <person name="Darras S."/>
        </authorList>
    </citation>
    <scope>NUCLEOTIDE SEQUENCE [LARGE SCALE GENOMIC DNA]</scope>
</reference>
<dbReference type="PANTHER" id="PTHR11523:SF28">
    <property type="entry name" value="NA_K-ATPASE BETA SUBUNIT ISOFORM 4-RELATED"/>
    <property type="match status" value="1"/>
</dbReference>
<evidence type="ECO:0000313" key="9">
    <source>
        <dbReference type="Proteomes" id="UP001642483"/>
    </source>
</evidence>
<evidence type="ECO:0000256" key="1">
    <source>
        <dbReference type="ARBA" id="ARBA00004606"/>
    </source>
</evidence>
<dbReference type="Pfam" id="PF00287">
    <property type="entry name" value="Na_K-ATPase"/>
    <property type="match status" value="1"/>
</dbReference>
<gene>
    <name evidence="8" type="ORF">CVLEPA_LOCUS1253</name>
</gene>
<name>A0ABP0F0C3_CLALP</name>
<protein>
    <recommendedName>
        <fullName evidence="10">Sodium/potassium-transporting ATPase subunit beta</fullName>
    </recommendedName>
</protein>
<evidence type="ECO:0000256" key="4">
    <source>
        <dbReference type="ARBA" id="ARBA00022968"/>
    </source>
</evidence>
<keyword evidence="9" id="KW-1185">Reference proteome</keyword>
<evidence type="ECO:0000256" key="2">
    <source>
        <dbReference type="ARBA" id="ARBA00005876"/>
    </source>
</evidence>
<dbReference type="PANTHER" id="PTHR11523">
    <property type="entry name" value="SODIUM/POTASSIUM-DEPENDENT ATPASE BETA SUBUNIT"/>
    <property type="match status" value="1"/>
</dbReference>
<dbReference type="InterPro" id="IPR038702">
    <property type="entry name" value="Na/K_ATPase_sub_beta_sf"/>
</dbReference>
<comment type="caution">
    <text evidence="8">The sequence shown here is derived from an EMBL/GenBank/DDBJ whole genome shotgun (WGS) entry which is preliminary data.</text>
</comment>
<evidence type="ECO:0000256" key="5">
    <source>
        <dbReference type="ARBA" id="ARBA00022989"/>
    </source>
</evidence>
<keyword evidence="4" id="KW-0735">Signal-anchor</keyword>
<feature type="transmembrane region" description="Helical" evidence="7">
    <location>
        <begin position="53"/>
        <end position="79"/>
    </location>
</feature>
<keyword evidence="3 7" id="KW-0812">Transmembrane</keyword>
<dbReference type="Proteomes" id="UP001642483">
    <property type="component" value="Unassembled WGS sequence"/>
</dbReference>
<dbReference type="Gene3D" id="2.60.40.1660">
    <property type="entry name" value="Na, k-atpase alpha subunit"/>
    <property type="match status" value="1"/>
</dbReference>
<proteinExistence type="inferred from homology"/>
<organism evidence="8 9">
    <name type="scientific">Clavelina lepadiformis</name>
    <name type="common">Light-bulb sea squirt</name>
    <name type="synonym">Ascidia lepadiformis</name>
    <dbReference type="NCBI Taxonomy" id="159417"/>
    <lineage>
        <taxon>Eukaryota</taxon>
        <taxon>Metazoa</taxon>
        <taxon>Chordata</taxon>
        <taxon>Tunicata</taxon>
        <taxon>Ascidiacea</taxon>
        <taxon>Aplousobranchia</taxon>
        <taxon>Clavelinidae</taxon>
        <taxon>Clavelina</taxon>
    </lineage>
</organism>
<evidence type="ECO:0000256" key="3">
    <source>
        <dbReference type="ARBA" id="ARBA00022692"/>
    </source>
</evidence>
<keyword evidence="6 7" id="KW-0472">Membrane</keyword>
<evidence type="ECO:0000256" key="7">
    <source>
        <dbReference type="SAM" id="Phobius"/>
    </source>
</evidence>
<dbReference type="EMBL" id="CAWYQH010000001">
    <property type="protein sequence ID" value="CAK8672291.1"/>
    <property type="molecule type" value="Genomic_DNA"/>
</dbReference>
<dbReference type="InterPro" id="IPR000402">
    <property type="entry name" value="Na/K_ATPase_sub_beta"/>
</dbReference>
<sequence length="340" mass="38413">MSDESIASSDEDVSCVAACWSGFTTEMRNFRKLLWDPTTKTVFGRGGKSWGKILAFFTVYYFVLAAFFAGALSIVLGILDPYVPRFQTRLQAPGLTIQPRLPSREALTSDIRFTVSDPDSYAQYTTQLKEFLKQYDTQNDTQYFQPSCTNGKVQIYQGFAEGDIAKSCPFNTADLGPCSSGEFGYDEGKPCIYVKVNRIINWYPVGFTDLTAQQATYNEVSRAPSLTDVLKVTGRPYDPYRMYISCYGWSDKDKMHLNGESSAVSTNTKYYPADNGIPFMYYPYYGKLRQPKLVTPVVAVQFTNVTKGEKIKVTCKAYARNIEDNERMSIGYYSFPLKID</sequence>